<feature type="domain" description="NERD" evidence="1">
    <location>
        <begin position="43"/>
        <end position="159"/>
    </location>
</feature>
<accession>A0A7H8Q8I4</accession>
<proteinExistence type="predicted"/>
<protein>
    <submittedName>
        <fullName evidence="2">NERD domain-containing protein</fullName>
    </submittedName>
</protein>
<dbReference type="AlphaFoldDB" id="A0A7H8Q8I4"/>
<evidence type="ECO:0000313" key="3">
    <source>
        <dbReference type="Proteomes" id="UP000509222"/>
    </source>
</evidence>
<name>A0A7H8Q8I4_9BACL</name>
<reference evidence="2 3" key="1">
    <citation type="submission" date="2020-04" db="EMBL/GenBank/DDBJ databases">
        <authorList>
            <person name="Pajer P."/>
            <person name="Broz P."/>
        </authorList>
    </citation>
    <scope>NUCLEOTIDE SEQUENCE [LARGE SCALE GENOMIC DNA]</scope>
    <source>
        <strain evidence="3">NRL-ATB46093</strain>
    </source>
</reference>
<dbReference type="EMBL" id="CP051177">
    <property type="protein sequence ID" value="QKX49563.1"/>
    <property type="molecule type" value="Genomic_DNA"/>
</dbReference>
<dbReference type="Proteomes" id="UP000509222">
    <property type="component" value="Chromosome"/>
</dbReference>
<sequence>MLKFLKERTAPHLLESLPRLMYRLPKKHLSYEDVVSDHYKVRAGFGGEQHVDRLLKRMRWPEPPVVIADLQLSERFCQIDTVVLTPHFAMILEVKNYSGTLSFDEDSLHMKQRTRDGKFFGFNSPVTQAWNAREELLRLFEELEVSLPVYTSVVLPYSSTLIERAPKEIPVIYGYSLNRFLSTLPRTGRPMPPEELARAGQLLIDRHTPFPETDYPAVYKYEVKDLKKGVLCGACGSLCMRQSERTHFCVRCQLVVLDGYSRVLDDWFEFVTPEITNRQCREFLGLKDKYAARYLLQKLGFASRGASVQRVYWKE</sequence>
<keyword evidence="3" id="KW-1185">Reference proteome</keyword>
<reference evidence="3" key="2">
    <citation type="submission" date="2020-06" db="EMBL/GenBank/DDBJ databases">
        <title>Isolation of Planomicrobium glaciei.</title>
        <authorList>
            <person name="Malisova L."/>
            <person name="Safrankova R."/>
            <person name="Jakubu V."/>
            <person name="Spanelova P."/>
        </authorList>
    </citation>
    <scope>NUCLEOTIDE SEQUENCE [LARGE SCALE GENOMIC DNA]</scope>
    <source>
        <strain evidence="3">NRL-ATB46093</strain>
    </source>
</reference>
<dbReference type="Pfam" id="PF08378">
    <property type="entry name" value="NERD"/>
    <property type="match status" value="1"/>
</dbReference>
<evidence type="ECO:0000313" key="2">
    <source>
        <dbReference type="EMBL" id="QKX49563.1"/>
    </source>
</evidence>
<evidence type="ECO:0000259" key="1">
    <source>
        <dbReference type="PROSITE" id="PS50965"/>
    </source>
</evidence>
<dbReference type="RefSeq" id="WP_176294026.1">
    <property type="nucleotide sequence ID" value="NZ_CP051177.1"/>
</dbReference>
<gene>
    <name evidence="2" type="ORF">HF394_02620</name>
</gene>
<dbReference type="PROSITE" id="PS50965">
    <property type="entry name" value="NERD"/>
    <property type="match status" value="1"/>
</dbReference>
<dbReference type="InterPro" id="IPR011528">
    <property type="entry name" value="NERD"/>
</dbReference>
<organism evidence="2 3">
    <name type="scientific">Planococcus glaciei</name>
    <dbReference type="NCBI Taxonomy" id="459472"/>
    <lineage>
        <taxon>Bacteria</taxon>
        <taxon>Bacillati</taxon>
        <taxon>Bacillota</taxon>
        <taxon>Bacilli</taxon>
        <taxon>Bacillales</taxon>
        <taxon>Caryophanaceae</taxon>
        <taxon>Planococcus</taxon>
    </lineage>
</organism>